<dbReference type="Pfam" id="PF10108">
    <property type="entry name" value="DNA_pol_B_exo2"/>
    <property type="match status" value="1"/>
</dbReference>
<gene>
    <name evidence="2" type="ORF">JMN32_07725</name>
</gene>
<comment type="caution">
    <text evidence="2">The sequence shown here is derived from an EMBL/GenBank/DDBJ whole genome shotgun (WGS) entry which is preliminary data.</text>
</comment>
<evidence type="ECO:0000259" key="1">
    <source>
        <dbReference type="Pfam" id="PF10108"/>
    </source>
</evidence>
<evidence type="ECO:0000313" key="2">
    <source>
        <dbReference type="EMBL" id="MBL6446192.1"/>
    </source>
</evidence>
<proteinExistence type="predicted"/>
<dbReference type="EMBL" id="JAEUGD010000023">
    <property type="protein sequence ID" value="MBL6446192.1"/>
    <property type="molecule type" value="Genomic_DNA"/>
</dbReference>
<dbReference type="InterPro" id="IPR012337">
    <property type="entry name" value="RNaseH-like_sf"/>
</dbReference>
<dbReference type="SUPFAM" id="SSF53098">
    <property type="entry name" value="Ribonuclease H-like"/>
    <property type="match status" value="1"/>
</dbReference>
<organism evidence="2 3">
    <name type="scientific">Fulvivirga marina</name>
    <dbReference type="NCBI Taxonomy" id="2494733"/>
    <lineage>
        <taxon>Bacteria</taxon>
        <taxon>Pseudomonadati</taxon>
        <taxon>Bacteroidota</taxon>
        <taxon>Cytophagia</taxon>
        <taxon>Cytophagales</taxon>
        <taxon>Fulvivirgaceae</taxon>
        <taxon>Fulvivirga</taxon>
    </lineage>
</organism>
<dbReference type="InterPro" id="IPR036397">
    <property type="entry name" value="RNaseH_sf"/>
</dbReference>
<keyword evidence="2" id="KW-0378">Hydrolase</keyword>
<dbReference type="Gene3D" id="3.30.420.10">
    <property type="entry name" value="Ribonuclease H-like superfamily/Ribonuclease H"/>
    <property type="match status" value="1"/>
</dbReference>
<keyword evidence="3" id="KW-1185">Reference proteome</keyword>
<protein>
    <submittedName>
        <fullName evidence="2">3'-5' exonuclease</fullName>
    </submittedName>
</protein>
<name>A0A937KBI1_9BACT</name>
<dbReference type="CDD" id="cd05782">
    <property type="entry name" value="DNA_polB_like1_exo"/>
    <property type="match status" value="1"/>
</dbReference>
<dbReference type="RefSeq" id="WP_202855733.1">
    <property type="nucleotide sequence ID" value="NZ_JAEUGD010000023.1"/>
</dbReference>
<sequence>MKELKDILFLDIETVSISETFEELSERMKTLWSRKASFLKREEGLTEDEFYFQRAGIYAEFGKVVSIGIGFFHAEEERLELRLKGLYNEDEKALLEHFNVVLGKMRSDNLKLCAHNGREFDFPYLSRRMLINGISLPSVLDLAGKKPWEINHIDTMDMWKFGDWKHYTSLDLLAAIFNIESSKTDMNGSDVNRVYYKDRKLEKIADYCLQDVAVTAQLYLKLKNIAAVPFEVTITPAN</sequence>
<dbReference type="GO" id="GO:0003676">
    <property type="term" value="F:nucleic acid binding"/>
    <property type="evidence" value="ECO:0007669"/>
    <property type="project" value="InterPro"/>
</dbReference>
<feature type="domain" description="Predicted 3'-5' exonuclease PolB-like" evidence="1">
    <location>
        <begin position="61"/>
        <end position="225"/>
    </location>
</feature>
<dbReference type="GO" id="GO:0004527">
    <property type="term" value="F:exonuclease activity"/>
    <property type="evidence" value="ECO:0007669"/>
    <property type="project" value="UniProtKB-KW"/>
</dbReference>
<keyword evidence="2" id="KW-0540">Nuclease</keyword>
<accession>A0A937KBI1</accession>
<keyword evidence="2" id="KW-0269">Exonuclease</keyword>
<dbReference type="InterPro" id="IPR019288">
    <property type="entry name" value="3'-5'_exonuclease_PolB-like"/>
</dbReference>
<reference evidence="2" key="1">
    <citation type="submission" date="2021-01" db="EMBL/GenBank/DDBJ databases">
        <title>Fulvivirga kasyanovii gen. nov., sp nov., a novel member of the phylum Bacteroidetes isolated from seawater in a mussel farm.</title>
        <authorList>
            <person name="Zhao L.-H."/>
            <person name="Wang Z.-J."/>
        </authorList>
    </citation>
    <scope>NUCLEOTIDE SEQUENCE</scope>
    <source>
        <strain evidence="2">29W222</strain>
    </source>
</reference>
<dbReference type="AlphaFoldDB" id="A0A937KBI1"/>
<evidence type="ECO:0000313" key="3">
    <source>
        <dbReference type="Proteomes" id="UP000614216"/>
    </source>
</evidence>
<dbReference type="Proteomes" id="UP000614216">
    <property type="component" value="Unassembled WGS sequence"/>
</dbReference>